<dbReference type="RefSeq" id="WP_213145768.1">
    <property type="nucleotide sequence ID" value="NZ_JAGYPE020000009.1"/>
</dbReference>
<organism evidence="1">
    <name type="scientific">Neobacillus citreus</name>
    <dbReference type="NCBI Taxonomy" id="2833578"/>
    <lineage>
        <taxon>Bacteria</taxon>
        <taxon>Bacillati</taxon>
        <taxon>Bacillota</taxon>
        <taxon>Bacilli</taxon>
        <taxon>Bacillales</taxon>
        <taxon>Bacillaceae</taxon>
        <taxon>Neobacillus</taxon>
    </lineage>
</organism>
<dbReference type="EMBL" id="JAGYPE020000009">
    <property type="protein sequence ID" value="MCH6265346.1"/>
    <property type="molecule type" value="Genomic_DNA"/>
</dbReference>
<evidence type="ECO:0000313" key="2">
    <source>
        <dbReference type="EMBL" id="MCH6265346.1"/>
    </source>
</evidence>
<gene>
    <name evidence="2" type="ORF">KHB02_007370</name>
    <name evidence="1" type="ORF">KHB02_31735</name>
</gene>
<evidence type="ECO:0000313" key="3">
    <source>
        <dbReference type="Proteomes" id="UP000677265"/>
    </source>
</evidence>
<reference evidence="1" key="1">
    <citation type="submission" date="2021-05" db="EMBL/GenBank/DDBJ databases">
        <title>Novel Bacillus species.</title>
        <authorList>
            <person name="Liu G."/>
        </authorList>
    </citation>
    <scope>NUCLEOTIDE SEQUENCE</scope>
    <source>
        <strain evidence="1 3">FJAT-50051</strain>
    </source>
</reference>
<proteinExistence type="predicted"/>
<evidence type="ECO:0000313" key="1">
    <source>
        <dbReference type="EMBL" id="MBS4185966.1"/>
    </source>
</evidence>
<name>A0A942T6H6_9BACI</name>
<dbReference type="Proteomes" id="UP000677265">
    <property type="component" value="Unassembled WGS sequence"/>
</dbReference>
<comment type="caution">
    <text evidence="1">The sequence shown here is derived from an EMBL/GenBank/DDBJ whole genome shotgun (WGS) entry which is preliminary data.</text>
</comment>
<dbReference type="AlphaFoldDB" id="A0A942T6H6"/>
<accession>A0A942T6H6</accession>
<sequence length="72" mass="8453">MDTKQLAEKINELIQLAMAEGLDSSSIEKMFSEEQLKKHFEREEPNLVKLSTPKTEEMEQLSMENLLIRERD</sequence>
<protein>
    <submittedName>
        <fullName evidence="1">Uncharacterized protein</fullName>
    </submittedName>
</protein>
<dbReference type="EMBL" id="JAGYPE010000006">
    <property type="protein sequence ID" value="MBS4185966.1"/>
    <property type="molecule type" value="Genomic_DNA"/>
</dbReference>
<keyword evidence="3" id="KW-1185">Reference proteome</keyword>